<feature type="compositionally biased region" description="Basic residues" evidence="1">
    <location>
        <begin position="481"/>
        <end position="493"/>
    </location>
</feature>
<accession>A0ABR3D8P7</accession>
<dbReference type="EMBL" id="JAVLET010000006">
    <property type="protein sequence ID" value="KAL0469046.1"/>
    <property type="molecule type" value="Genomic_DNA"/>
</dbReference>
<feature type="compositionally biased region" description="Basic and acidic residues" evidence="1">
    <location>
        <begin position="668"/>
        <end position="691"/>
    </location>
</feature>
<feature type="compositionally biased region" description="Acidic residues" evidence="1">
    <location>
        <begin position="636"/>
        <end position="647"/>
    </location>
</feature>
<feature type="compositionally biased region" description="Polar residues" evidence="1">
    <location>
        <begin position="159"/>
        <end position="173"/>
    </location>
</feature>
<feature type="compositionally biased region" description="Polar residues" evidence="1">
    <location>
        <begin position="20"/>
        <end position="34"/>
    </location>
</feature>
<feature type="compositionally biased region" description="Polar residues" evidence="1">
    <location>
        <begin position="49"/>
        <end position="59"/>
    </location>
</feature>
<feature type="compositionally biased region" description="Basic residues" evidence="1">
    <location>
        <begin position="459"/>
        <end position="471"/>
    </location>
</feature>
<reference evidence="2 3" key="1">
    <citation type="submission" date="2023-09" db="EMBL/GenBank/DDBJ databases">
        <title>Multi-omics analysis of a traditional fermented food reveals byproduct-associated fungal strains for waste-to-food upcycling.</title>
        <authorList>
            <consortium name="Lawrence Berkeley National Laboratory"/>
            <person name="Rekdal V.M."/>
            <person name="Villalobos-Escobedo J.M."/>
            <person name="Rodriguez-Valeron N."/>
            <person name="Garcia M.O."/>
            <person name="Vasquez D.P."/>
            <person name="Damayanti I."/>
            <person name="Sorensen P.M."/>
            <person name="Baidoo E.E."/>
            <person name="De Carvalho A.C."/>
            <person name="Riley R."/>
            <person name="Lipzen A."/>
            <person name="He G."/>
            <person name="Yan M."/>
            <person name="Haridas S."/>
            <person name="Daum C."/>
            <person name="Yoshinaga Y."/>
            <person name="Ng V."/>
            <person name="Grigoriev I.V."/>
            <person name="Munk R."/>
            <person name="Nuraida L."/>
            <person name="Wijaya C.H."/>
            <person name="Morales P.-C."/>
            <person name="Keasling J.D."/>
        </authorList>
    </citation>
    <scope>NUCLEOTIDE SEQUENCE [LARGE SCALE GENOMIC DNA]</scope>
    <source>
        <strain evidence="2 3">FGSC 2613</strain>
    </source>
</reference>
<feature type="region of interest" description="Disordered" evidence="1">
    <location>
        <begin position="868"/>
        <end position="936"/>
    </location>
</feature>
<proteinExistence type="predicted"/>
<evidence type="ECO:0000256" key="1">
    <source>
        <dbReference type="SAM" id="MobiDB-lite"/>
    </source>
</evidence>
<feature type="compositionally biased region" description="Polar residues" evidence="1">
    <location>
        <begin position="730"/>
        <end position="765"/>
    </location>
</feature>
<feature type="region of interest" description="Disordered" evidence="1">
    <location>
        <begin position="20"/>
        <end position="90"/>
    </location>
</feature>
<feature type="region of interest" description="Disordered" evidence="1">
    <location>
        <begin position="344"/>
        <end position="504"/>
    </location>
</feature>
<feature type="compositionally biased region" description="Polar residues" evidence="1">
    <location>
        <begin position="237"/>
        <end position="250"/>
    </location>
</feature>
<feature type="compositionally biased region" description="Low complexity" evidence="1">
    <location>
        <begin position="494"/>
        <end position="503"/>
    </location>
</feature>
<feature type="compositionally biased region" description="Low complexity" evidence="1">
    <location>
        <begin position="877"/>
        <end position="905"/>
    </location>
</feature>
<sequence length="1121" mass="120133">MAAMMGPEVMVGSTINSFDHSATASDMTNKTPRSSIPLPNPPFVFPAKPTSSAPSSYTRATGRRPHSAIEPQLPSFSLGADTEKPPSRSPALPALPAFSFNPGNPLPPAALTEGSFLSPTLPPSAPSSPMAIPIRPGGHGHRRGGSEFVGGSIRGGDSITVNLGSSPTKSENGLASPLLQPKKPAGRRGHAHRRSAAISSHDLSSIIIPPTTREVKKDSPPASLAPVDPPKELSLVSDENSQPETTTTTMAVSEVPESVAPEVSTPPAQKPVAPTEAQESPKPAVRTRVGFSDTLEYIPRPVSLVSSDTSSTVTARPGHSVSGSISSVISITNVELGLNTMAFNSSPELNDRPSTAGAVLERTETGQEQAQEIVSPRRRGSIPLLGSIPPPSAYTSATPSPIKSSKKWSFFGKDSSSASSPTRPLESPKLSTSVKATPQRFPGHSPQGFPEELAEMKPLTKKRSKKKKKVKTWAGSILSRKQSKKSRHGKGLKRTPTSTSRRSYSVNESAVDVLFQPEAVMPTVLVTESIDPTAKDWDSYKPASLPDEETSYQMIDLDAALGPFNTPLPRNPEWEAAQRAGGTVKKQLHSAAGLRGFTGPGMHYHRRAESAPELVPFEGGRFGFPRFGSSSTMADVFEEDEEEDEDESPKSTGQSTPVMETSLADNFEESKASAKDTDVAKSTADEQRETTTESGAVPSGVETDEDGNASLKSSIYTGSLGRRSQDALRQETSVTDSPRPSFSGYQNELQARHSFSGSATPSPRQNFRPKDLAVVDCSPLTLPAAVSCAPVSPHSMTPSSAFPSPRSPLSYDAHRISTAPSSITEDNFQSLLMGEPGPEVRISVDDVPSLTSGDSSMTRESFFAQNPQARQLSSNTLPRPASFSASAFGRRRSSLASLSRLVSSSHGERSKLSMEVTASDDGSEKKVKPSKTKRLGRDPHLRSHVAVDAAAGNADAQLARQGYPDQPHWRQQQQQQHLRHLDINKRCLSPTRPTIRSFTRSSYAGIDHGSPTVTDRSSRTVHQESLYTRTELYRFSDTTVGNCGARTIHLTDTISNEDTQVYSPKGSLVSRRPAFSFKRGFTFVDHLYFHSVPPSTERPTTSTGAGATEDSTLRIALTKLE</sequence>
<feature type="region of interest" description="Disordered" evidence="1">
    <location>
        <begin position="137"/>
        <end position="285"/>
    </location>
</feature>
<name>A0ABR3D8P7_NEUIN</name>
<feature type="compositionally biased region" description="Low complexity" evidence="1">
    <location>
        <begin position="251"/>
        <end position="267"/>
    </location>
</feature>
<feature type="compositionally biased region" description="Low complexity" evidence="1">
    <location>
        <begin position="381"/>
        <end position="402"/>
    </location>
</feature>
<comment type="caution">
    <text evidence="2">The sequence shown here is derived from an EMBL/GenBank/DDBJ whole genome shotgun (WGS) entry which is preliminary data.</text>
</comment>
<dbReference type="Proteomes" id="UP001451303">
    <property type="component" value="Unassembled WGS sequence"/>
</dbReference>
<evidence type="ECO:0000313" key="3">
    <source>
        <dbReference type="Proteomes" id="UP001451303"/>
    </source>
</evidence>
<gene>
    <name evidence="2" type="ORF">QR685DRAFT_555169</name>
</gene>
<protein>
    <recommendedName>
        <fullName evidence="4">Cell wall proline rich protein</fullName>
    </recommendedName>
</protein>
<evidence type="ECO:0008006" key="4">
    <source>
        <dbReference type="Google" id="ProtNLM"/>
    </source>
</evidence>
<feature type="compositionally biased region" description="Polar residues" evidence="1">
    <location>
        <begin position="650"/>
        <end position="659"/>
    </location>
</feature>
<feature type="region of interest" description="Disordered" evidence="1">
    <location>
        <begin position="636"/>
        <end position="767"/>
    </location>
</feature>
<keyword evidence="3" id="KW-1185">Reference proteome</keyword>
<feature type="compositionally biased region" description="Basic residues" evidence="1">
    <location>
        <begin position="184"/>
        <end position="195"/>
    </location>
</feature>
<organism evidence="2 3">
    <name type="scientific">Neurospora intermedia</name>
    <dbReference type="NCBI Taxonomy" id="5142"/>
    <lineage>
        <taxon>Eukaryota</taxon>
        <taxon>Fungi</taxon>
        <taxon>Dikarya</taxon>
        <taxon>Ascomycota</taxon>
        <taxon>Pezizomycotina</taxon>
        <taxon>Sordariomycetes</taxon>
        <taxon>Sordariomycetidae</taxon>
        <taxon>Sordariales</taxon>
        <taxon>Sordariaceae</taxon>
        <taxon>Neurospora</taxon>
    </lineage>
</organism>
<evidence type="ECO:0000313" key="2">
    <source>
        <dbReference type="EMBL" id="KAL0469046.1"/>
    </source>
</evidence>